<organism evidence="1 2">
    <name type="scientific">Nematostella vectensis</name>
    <name type="common">Starlet sea anemone</name>
    <dbReference type="NCBI Taxonomy" id="45351"/>
    <lineage>
        <taxon>Eukaryota</taxon>
        <taxon>Metazoa</taxon>
        <taxon>Cnidaria</taxon>
        <taxon>Anthozoa</taxon>
        <taxon>Hexacorallia</taxon>
        <taxon>Actiniaria</taxon>
        <taxon>Edwardsiidae</taxon>
        <taxon>Nematostella</taxon>
    </lineage>
</organism>
<sequence length="167" mass="18946">MEKLLSYCYAHPNLVRIDVHIAGGFLDKRGISQQITRELLGILLDQKSAFHLQTAAVTDLNDSVRDGVHYPIVYGIAVDVRSGRIFNASFPDKRPDSILRHARNFTGNKRVEEIYNSKDQELRIRPFHHQHPMNNAAFFATAPREIILKVLERLSGDNGDSLGYCKC</sequence>
<gene>
    <name evidence="1" type="ORF">NEMVEDRAFT_v1g210181</name>
</gene>
<dbReference type="PhylomeDB" id="A7SCL0"/>
<dbReference type="eggNOG" id="ENOG502QSQW">
    <property type="taxonomic scope" value="Eukaryota"/>
</dbReference>
<proteinExistence type="predicted"/>
<name>A7SCL0_NEMVE</name>
<dbReference type="InParanoid" id="A7SCL0"/>
<dbReference type="HOGENOM" id="CLU_1596449_0_0_1"/>
<dbReference type="AlphaFoldDB" id="A7SCL0"/>
<accession>A7SCL0</accession>
<keyword evidence="2" id="KW-1185">Reference proteome</keyword>
<dbReference type="PANTHER" id="PTHR12498:SF0">
    <property type="entry name" value="PROTEIN N-TERMINAL ASPARAGINE AMIDOHYDROLASE"/>
    <property type="match status" value="1"/>
</dbReference>
<dbReference type="InterPro" id="IPR026750">
    <property type="entry name" value="NTAN1"/>
</dbReference>
<dbReference type="EMBL" id="DS469624">
    <property type="protein sequence ID" value="EDO38510.1"/>
    <property type="molecule type" value="Genomic_DNA"/>
</dbReference>
<dbReference type="PANTHER" id="PTHR12498">
    <property type="entry name" value="N-TERMINAL ASPARAGINE AMIDOHYDROLASE"/>
    <property type="match status" value="1"/>
</dbReference>
<dbReference type="STRING" id="45351.A7SCL0"/>
<evidence type="ECO:0000313" key="1">
    <source>
        <dbReference type="EMBL" id="EDO38510.1"/>
    </source>
</evidence>
<protein>
    <submittedName>
        <fullName evidence="1">Uncharacterized protein</fullName>
    </submittedName>
</protein>
<dbReference type="Pfam" id="PF14736">
    <property type="entry name" value="N_Asn_amidohyd"/>
    <property type="match status" value="1"/>
</dbReference>
<dbReference type="GO" id="GO:0008418">
    <property type="term" value="F:protein-N-terminal asparagine amidohydrolase activity"/>
    <property type="evidence" value="ECO:0007669"/>
    <property type="project" value="InterPro"/>
</dbReference>
<dbReference type="Proteomes" id="UP000001593">
    <property type="component" value="Unassembled WGS sequence"/>
</dbReference>
<reference evidence="1 2" key="1">
    <citation type="journal article" date="2007" name="Science">
        <title>Sea anemone genome reveals ancestral eumetazoan gene repertoire and genomic organization.</title>
        <authorList>
            <person name="Putnam N.H."/>
            <person name="Srivastava M."/>
            <person name="Hellsten U."/>
            <person name="Dirks B."/>
            <person name="Chapman J."/>
            <person name="Salamov A."/>
            <person name="Terry A."/>
            <person name="Shapiro H."/>
            <person name="Lindquist E."/>
            <person name="Kapitonov V.V."/>
            <person name="Jurka J."/>
            <person name="Genikhovich G."/>
            <person name="Grigoriev I.V."/>
            <person name="Lucas S.M."/>
            <person name="Steele R.E."/>
            <person name="Finnerty J.R."/>
            <person name="Technau U."/>
            <person name="Martindale M.Q."/>
            <person name="Rokhsar D.S."/>
        </authorList>
    </citation>
    <scope>NUCLEOTIDE SEQUENCE [LARGE SCALE GENOMIC DNA]</scope>
    <source>
        <strain evidence="2">CH2 X CH6</strain>
    </source>
</reference>
<evidence type="ECO:0000313" key="2">
    <source>
        <dbReference type="Proteomes" id="UP000001593"/>
    </source>
</evidence>